<evidence type="ECO:0000256" key="5">
    <source>
        <dbReference type="ARBA" id="ARBA00023098"/>
    </source>
</evidence>
<keyword evidence="3" id="KW-0808">Transferase</keyword>
<organism evidence="6 7">
    <name type="scientific">Limnobacter litoralis</name>
    <dbReference type="NCBI Taxonomy" id="481366"/>
    <lineage>
        <taxon>Bacteria</taxon>
        <taxon>Pseudomonadati</taxon>
        <taxon>Pseudomonadota</taxon>
        <taxon>Betaproteobacteria</taxon>
        <taxon>Burkholderiales</taxon>
        <taxon>Burkholderiaceae</taxon>
        <taxon>Limnobacter</taxon>
    </lineage>
</organism>
<reference evidence="7" key="1">
    <citation type="journal article" date="2019" name="Int. J. Syst. Evol. Microbiol.">
        <title>The Global Catalogue of Microorganisms (GCM) 10K type strain sequencing project: providing services to taxonomists for standard genome sequencing and annotation.</title>
        <authorList>
            <consortium name="The Broad Institute Genomics Platform"/>
            <consortium name="The Broad Institute Genome Sequencing Center for Infectious Disease"/>
            <person name="Wu L."/>
            <person name="Ma J."/>
        </authorList>
    </citation>
    <scope>NUCLEOTIDE SEQUENCE [LARGE SCALE GENOMIC DNA]</scope>
    <source>
        <strain evidence="7">NBRC 105857</strain>
    </source>
</reference>
<dbReference type="InterPro" id="IPR003333">
    <property type="entry name" value="CMAS"/>
</dbReference>
<evidence type="ECO:0000256" key="4">
    <source>
        <dbReference type="ARBA" id="ARBA00022691"/>
    </source>
</evidence>
<dbReference type="Gene3D" id="3.40.50.150">
    <property type="entry name" value="Vaccinia Virus protein VP39"/>
    <property type="match status" value="1"/>
</dbReference>
<comment type="similarity">
    <text evidence="1">Belongs to the CFA/CMAS family.</text>
</comment>
<dbReference type="EMBL" id="BSOJ01000030">
    <property type="protein sequence ID" value="GLR27326.1"/>
    <property type="molecule type" value="Genomic_DNA"/>
</dbReference>
<sequence length="390" mass="45116">MSAHPQSHAASEFLLEHPLHDSFCELLARADIVPNGSRPWDIQIHNPHAIERILSEGSLGLGESHVEGWWDCEQLDEMVCRALRARLDESVARPGLLISILKAKVINLQSVRRAWQVGRQHYDLGNDLFEAMLDPYMAYSCGYWRKAETLEQAQQDKLDLVCQKLQLKPGMTLLDIGCGWGSLMRFAAEHYGVQCTGLTVSKEQAHWGMNHCGNLPVKFEFTDYRLFNPEGRQRFDRIASIGMFEHVGHKNYSTYFQMAKRSLKADGLMLLHTIGKNDPGRAIDPWIERHIFPNGALPSASELIQASEPWFILEDWHNFGADYDKTLMAWQDRFEKAWPRLQQHYDERFYRMWRYYLLVCAGTFRARDNQLWQLVLSPNGHTGGYRRPKI</sequence>
<gene>
    <name evidence="6" type="primary">cdfA</name>
    <name evidence="6" type="ORF">GCM10007875_24170</name>
</gene>
<dbReference type="Pfam" id="PF02353">
    <property type="entry name" value="CMAS"/>
    <property type="match status" value="1"/>
</dbReference>
<evidence type="ECO:0000256" key="2">
    <source>
        <dbReference type="ARBA" id="ARBA00022603"/>
    </source>
</evidence>
<evidence type="ECO:0000313" key="6">
    <source>
        <dbReference type="EMBL" id="GLR27326.1"/>
    </source>
</evidence>
<name>A0ABQ5YVR0_9BURK</name>
<keyword evidence="2" id="KW-0489">Methyltransferase</keyword>
<accession>A0ABQ5YVR0</accession>
<comment type="caution">
    <text evidence="6">The sequence shown here is derived from an EMBL/GenBank/DDBJ whole genome shotgun (WGS) entry which is preliminary data.</text>
</comment>
<dbReference type="PANTHER" id="PTHR43667">
    <property type="entry name" value="CYCLOPROPANE-FATTY-ACYL-PHOSPHOLIPID SYNTHASE"/>
    <property type="match status" value="1"/>
</dbReference>
<proteinExistence type="inferred from homology"/>
<dbReference type="PANTHER" id="PTHR43667:SF1">
    <property type="entry name" value="CYCLOPROPANE-FATTY-ACYL-PHOSPHOLIPID SYNTHASE"/>
    <property type="match status" value="1"/>
</dbReference>
<dbReference type="RefSeq" id="WP_284282076.1">
    <property type="nucleotide sequence ID" value="NZ_BSOJ01000030.1"/>
</dbReference>
<protein>
    <submittedName>
        <fullName evidence="6">Cyclopropane-fatty-acyl-phospholipid synthase</fullName>
    </submittedName>
</protein>
<dbReference type="InterPro" id="IPR029063">
    <property type="entry name" value="SAM-dependent_MTases_sf"/>
</dbReference>
<evidence type="ECO:0000256" key="3">
    <source>
        <dbReference type="ARBA" id="ARBA00022679"/>
    </source>
</evidence>
<keyword evidence="4" id="KW-0949">S-adenosyl-L-methionine</keyword>
<dbReference type="CDD" id="cd02440">
    <property type="entry name" value="AdoMet_MTases"/>
    <property type="match status" value="1"/>
</dbReference>
<dbReference type="Proteomes" id="UP001156664">
    <property type="component" value="Unassembled WGS sequence"/>
</dbReference>
<evidence type="ECO:0000313" key="7">
    <source>
        <dbReference type="Proteomes" id="UP001156664"/>
    </source>
</evidence>
<dbReference type="SUPFAM" id="SSF53335">
    <property type="entry name" value="S-adenosyl-L-methionine-dependent methyltransferases"/>
    <property type="match status" value="1"/>
</dbReference>
<keyword evidence="5" id="KW-0443">Lipid metabolism</keyword>
<dbReference type="PIRSF" id="PIRSF003085">
    <property type="entry name" value="CMAS"/>
    <property type="match status" value="1"/>
</dbReference>
<keyword evidence="7" id="KW-1185">Reference proteome</keyword>
<dbReference type="InterPro" id="IPR050723">
    <property type="entry name" value="CFA/CMAS"/>
</dbReference>
<dbReference type="NCBIfam" id="NF008686">
    <property type="entry name" value="PRK11705.1"/>
    <property type="match status" value="1"/>
</dbReference>
<evidence type="ECO:0000256" key="1">
    <source>
        <dbReference type="ARBA" id="ARBA00010815"/>
    </source>
</evidence>